<evidence type="ECO:0000256" key="3">
    <source>
        <dbReference type="ARBA" id="ARBA00022448"/>
    </source>
</evidence>
<dbReference type="PATRIC" id="fig|29343.3.peg.573"/>
<dbReference type="Pfam" id="PF01061">
    <property type="entry name" value="ABC2_membrane"/>
    <property type="match status" value="1"/>
</dbReference>
<keyword evidence="8 9" id="KW-0472">Membrane</keyword>
<keyword evidence="3 9" id="KW-0813">Transport</keyword>
<reference evidence="12" key="1">
    <citation type="submission" date="2014-07" db="EMBL/GenBank/DDBJ databases">
        <authorList>
            <person name="Wibberg D."/>
        </authorList>
    </citation>
    <scope>NUCLEOTIDE SEQUENCE [LARGE SCALE GENOMIC DNA]</scope>
    <source>
        <strain evidence="12">DG5</strain>
    </source>
</reference>
<keyword evidence="7 9" id="KW-1133">Transmembrane helix</keyword>
<dbReference type="PANTHER" id="PTHR30413">
    <property type="entry name" value="INNER MEMBRANE TRANSPORT PERMEASE"/>
    <property type="match status" value="1"/>
</dbReference>
<dbReference type="Proteomes" id="UP000032431">
    <property type="component" value="Chromosome I"/>
</dbReference>
<dbReference type="GO" id="GO:0140359">
    <property type="term" value="F:ABC-type transporter activity"/>
    <property type="evidence" value="ECO:0007669"/>
    <property type="project" value="InterPro"/>
</dbReference>
<evidence type="ECO:0000256" key="7">
    <source>
        <dbReference type="ARBA" id="ARBA00022989"/>
    </source>
</evidence>
<name>A0A078KJ87_9FIRM</name>
<evidence type="ECO:0000256" key="9">
    <source>
        <dbReference type="RuleBase" id="RU361157"/>
    </source>
</evidence>
<comment type="subcellular location">
    <subcellularLocation>
        <location evidence="1">Cell inner membrane</location>
        <topology evidence="1">Multi-pass membrane protein</topology>
    </subcellularLocation>
    <subcellularLocation>
        <location evidence="9">Cell membrane</location>
        <topology evidence="9">Multi-pass membrane protein</topology>
    </subcellularLocation>
</comment>
<evidence type="ECO:0000259" key="10">
    <source>
        <dbReference type="PROSITE" id="PS51012"/>
    </source>
</evidence>
<dbReference type="GO" id="GO:0015920">
    <property type="term" value="P:lipopolysaccharide transport"/>
    <property type="evidence" value="ECO:0007669"/>
    <property type="project" value="TreeGrafter"/>
</dbReference>
<dbReference type="PROSITE" id="PS51012">
    <property type="entry name" value="ABC_TM2"/>
    <property type="match status" value="1"/>
</dbReference>
<evidence type="ECO:0000256" key="2">
    <source>
        <dbReference type="ARBA" id="ARBA00007783"/>
    </source>
</evidence>
<feature type="domain" description="ABC transmembrane type-2" evidence="10">
    <location>
        <begin position="34"/>
        <end position="273"/>
    </location>
</feature>
<feature type="transmembrane region" description="Helical" evidence="9">
    <location>
        <begin position="153"/>
        <end position="177"/>
    </location>
</feature>
<keyword evidence="6 9" id="KW-0812">Transmembrane</keyword>
<evidence type="ECO:0000256" key="5">
    <source>
        <dbReference type="ARBA" id="ARBA00022519"/>
    </source>
</evidence>
<dbReference type="InterPro" id="IPR047817">
    <property type="entry name" value="ABC2_TM_bact-type"/>
</dbReference>
<keyword evidence="5" id="KW-0997">Cell inner membrane</keyword>
<organism evidence="11 12">
    <name type="scientific">[Clostridium] cellulosi</name>
    <dbReference type="NCBI Taxonomy" id="29343"/>
    <lineage>
        <taxon>Bacteria</taxon>
        <taxon>Bacillati</taxon>
        <taxon>Bacillota</taxon>
        <taxon>Clostridia</taxon>
        <taxon>Eubacteriales</taxon>
        <taxon>Oscillospiraceae</taxon>
        <taxon>Oscillospiraceae incertae sedis</taxon>
    </lineage>
</organism>
<protein>
    <recommendedName>
        <fullName evidence="9">Transport permease protein</fullName>
    </recommendedName>
</protein>
<feature type="transmembrane region" description="Helical" evidence="9">
    <location>
        <begin position="251"/>
        <end position="270"/>
    </location>
</feature>
<dbReference type="InterPro" id="IPR013525">
    <property type="entry name" value="ABC2_TM"/>
</dbReference>
<feature type="transmembrane region" description="Helical" evidence="9">
    <location>
        <begin position="115"/>
        <end position="133"/>
    </location>
</feature>
<keyword evidence="4 9" id="KW-1003">Cell membrane</keyword>
<dbReference type="GO" id="GO:0005886">
    <property type="term" value="C:plasma membrane"/>
    <property type="evidence" value="ECO:0007669"/>
    <property type="project" value="UniProtKB-SubCell"/>
</dbReference>
<sequence>MKIVNSIKVFRHYQYLLQQLIARDFKVKYKRSFLGVAWSVLNPLFTMIILDVVFQELFNLGKSSVRNYPVYLLSGIVLFNFFSEATTLSNGAIVGNFNLLTKVYIPKYIFPMSKVLSSAINMVFSLIALYLIVGEEAIRTHLMHKPEIELVNITWTHLLLPYVLVCMVIFCIGLGLLLSSLTVFFRDMFYIWGVVLTAWNYLTPIMYAESFVEKSIFYPVMKVIFHINPLYYFVKYAHTVILYNTVPSLKLHLECLACAFIMLIIGVLFFRSKQDKFIYYI</sequence>
<feature type="transmembrane region" description="Helical" evidence="9">
    <location>
        <begin position="33"/>
        <end position="50"/>
    </location>
</feature>
<dbReference type="AlphaFoldDB" id="A0A078KJ87"/>
<keyword evidence="12" id="KW-1185">Reference proteome</keyword>
<dbReference type="STRING" id="29343.CCDG5_0555"/>
<evidence type="ECO:0000256" key="6">
    <source>
        <dbReference type="ARBA" id="ARBA00022692"/>
    </source>
</evidence>
<feature type="transmembrane region" description="Helical" evidence="9">
    <location>
        <begin position="70"/>
        <end position="94"/>
    </location>
</feature>
<gene>
    <name evidence="11" type="ORF">CCDG5_0555</name>
</gene>
<feature type="transmembrane region" description="Helical" evidence="9">
    <location>
        <begin position="189"/>
        <end position="208"/>
    </location>
</feature>
<comment type="similarity">
    <text evidence="2 9">Belongs to the ABC-2 integral membrane protein family.</text>
</comment>
<evidence type="ECO:0000256" key="4">
    <source>
        <dbReference type="ARBA" id="ARBA00022475"/>
    </source>
</evidence>
<evidence type="ECO:0000313" key="12">
    <source>
        <dbReference type="Proteomes" id="UP000032431"/>
    </source>
</evidence>
<accession>A0A078KJ87</accession>
<evidence type="ECO:0000256" key="1">
    <source>
        <dbReference type="ARBA" id="ARBA00004429"/>
    </source>
</evidence>
<evidence type="ECO:0000256" key="8">
    <source>
        <dbReference type="ARBA" id="ARBA00023136"/>
    </source>
</evidence>
<dbReference type="HOGENOM" id="CLU_060703_3_0_9"/>
<dbReference type="EMBL" id="LM995447">
    <property type="protein sequence ID" value="CDZ23686.1"/>
    <property type="molecule type" value="Genomic_DNA"/>
</dbReference>
<proteinExistence type="inferred from homology"/>
<dbReference type="KEGG" id="ccel:CCDG5_0555"/>
<evidence type="ECO:0000313" key="11">
    <source>
        <dbReference type="EMBL" id="CDZ23686.1"/>
    </source>
</evidence>
<dbReference type="PANTHER" id="PTHR30413:SF8">
    <property type="entry name" value="TRANSPORT PERMEASE PROTEIN"/>
    <property type="match status" value="1"/>
</dbReference>